<accession>A0A077NBQ0</accession>
<dbReference type="PANTHER" id="PTHR11986:SF79">
    <property type="entry name" value="ACETYLORNITHINE AMINOTRANSFERASE, MITOCHONDRIAL"/>
    <property type="match status" value="1"/>
</dbReference>
<dbReference type="RefSeq" id="WP_038216457.1">
    <property type="nucleotide sequence ID" value="NZ_CAWLWN010000184.1"/>
</dbReference>
<evidence type="ECO:0008006" key="7">
    <source>
        <dbReference type="Google" id="ProtNLM"/>
    </source>
</evidence>
<evidence type="ECO:0000313" key="5">
    <source>
        <dbReference type="EMBL" id="CDG96399.1"/>
    </source>
</evidence>
<dbReference type="InterPro" id="IPR050103">
    <property type="entry name" value="Class-III_PLP-dep_AT"/>
</dbReference>
<dbReference type="InterPro" id="IPR005814">
    <property type="entry name" value="Aminotrans_3"/>
</dbReference>
<dbReference type="Gene3D" id="3.40.50.720">
    <property type="entry name" value="NAD(P)-binding Rossmann-like Domain"/>
    <property type="match status" value="1"/>
</dbReference>
<dbReference type="PANTHER" id="PTHR11986">
    <property type="entry name" value="AMINOTRANSFERASE CLASS III"/>
    <property type="match status" value="1"/>
</dbReference>
<evidence type="ECO:0000256" key="1">
    <source>
        <dbReference type="ARBA" id="ARBA00001933"/>
    </source>
</evidence>
<dbReference type="Proteomes" id="UP000028511">
    <property type="component" value="Unassembled WGS sequence"/>
</dbReference>
<comment type="caution">
    <text evidence="5">The sequence shown here is derived from an EMBL/GenBank/DDBJ whole genome shotgun (WGS) entry which is preliminary data.</text>
</comment>
<dbReference type="GO" id="GO:0008483">
    <property type="term" value="F:transaminase activity"/>
    <property type="evidence" value="ECO:0007669"/>
    <property type="project" value="UniProtKB-KW"/>
</dbReference>
<dbReference type="Gene3D" id="3.90.1150.10">
    <property type="entry name" value="Aspartate Aminotransferase, domain 1"/>
    <property type="match status" value="1"/>
</dbReference>
<protein>
    <recommendedName>
        <fullName evidence="7">Pyridoxalphosphate dependent aminotransferase class III</fullName>
    </recommendedName>
</protein>
<dbReference type="GO" id="GO:0030170">
    <property type="term" value="F:pyridoxal phosphate binding"/>
    <property type="evidence" value="ECO:0007669"/>
    <property type="project" value="InterPro"/>
</dbReference>
<dbReference type="Gene3D" id="3.40.640.10">
    <property type="entry name" value="Type I PLP-dependent aspartate aminotransferase-like (Major domain)"/>
    <property type="match status" value="1"/>
</dbReference>
<evidence type="ECO:0000256" key="4">
    <source>
        <dbReference type="ARBA" id="ARBA00022898"/>
    </source>
</evidence>
<proteinExistence type="predicted"/>
<sequence length="952" mass="105685">MENYARFCKPLLTRALVSIGLDKTYHRASGNFLYYKDEQDQEIPVLDLLGGYGATLLGHNSLLIRERIKHYLDEEIPVHNQFSIRKPAAVLAERLNELLKEETATSGDFVFCFTSTGAESMEVALKSVEFTRNAELVALEQEVAQATAKINGESVIALTDEQCQQLQLEEKASAQDIQRALTAFNQSRLDSKPTFLALEHAFHGKMIVTANCTHGTMYRDYLKRLKINTYFLSTEKLSEFVEMGEKANDILNGWLWLPQEENDRIILTKKKFRTVAALLIEPVQGEGGVYPLSAEQVSGVNQLKQIIRCPIIADEVQAGSGRCGFLVASSDVGIHADYYVLSKALGGGYAKIGVVAIRQESFTPGFDLIQSSTFGEDDFSCRVALDYINLLHADQRQLLKQVTQLGEEFKVRLHALKEDYPDIIRDVRGKGLIWGVEFHDVDDSDSYILQNIAVQGSLGYVISGYLLCGSHIRVAPSGSASNVIRMEPSVFLELRDIVRFVDELAKVCLAIRHANAGFIVAPILGKLNQSTPADYRSREVGQQNGSAANYKAAFINHLISADWLREVDPSFSIFSDEELESFVESTSFNLATKPFKPARISSVNGQSVDFTLYPIPVTSKMIKAALAQNDLARLRHEIDVRIAQAVESGNTVVGLGMFTSIITNNGKSVKNNQIGITTGNALTVGIGIEALQRSTSHRDITQMRLAVIGGAGNIGRVYAEILGPQYQEMVLIGSNNQGSVRKLNEVKYHIYQYIYEQFIVNKQPLMGGLAQRIVDCLALMPDDDFISQFNEGKTSIGEAIDHYLVQHYPDQIFIHISQSISDIEHSDVIVCAANASEAFISVDQIKRDAIVCDISVPHNLSDDDLRTRPDIKILRGGIVQTPHHDSLDPRVRAYLGEGQLYACMTETILLALEQHKDNFSYGNISTHQVLDIMAIARKHHFTLSDIKENSSL</sequence>
<keyword evidence="4" id="KW-0663">Pyridoxal phosphate</keyword>
<evidence type="ECO:0000256" key="2">
    <source>
        <dbReference type="ARBA" id="ARBA00022576"/>
    </source>
</evidence>
<dbReference type="AlphaFoldDB" id="A0A077NBQ0"/>
<keyword evidence="3" id="KW-0808">Transferase</keyword>
<gene>
    <name evidence="5" type="ORF">XBP1_2070055</name>
</gene>
<dbReference type="EMBL" id="CBSW010000121">
    <property type="protein sequence ID" value="CDG96399.1"/>
    <property type="molecule type" value="Genomic_DNA"/>
</dbReference>
<dbReference type="InterPro" id="IPR015424">
    <property type="entry name" value="PyrdxlP-dep_Trfase"/>
</dbReference>
<keyword evidence="2" id="KW-0032">Aminotransferase</keyword>
<dbReference type="InterPro" id="IPR015421">
    <property type="entry name" value="PyrdxlP-dep_Trfase_major"/>
</dbReference>
<dbReference type="GO" id="GO:0042802">
    <property type="term" value="F:identical protein binding"/>
    <property type="evidence" value="ECO:0007669"/>
    <property type="project" value="TreeGrafter"/>
</dbReference>
<dbReference type="SUPFAM" id="SSF53383">
    <property type="entry name" value="PLP-dependent transferases"/>
    <property type="match status" value="1"/>
</dbReference>
<comment type="cofactor">
    <cofactor evidence="1">
        <name>pyridoxal 5'-phosphate</name>
        <dbReference type="ChEBI" id="CHEBI:597326"/>
    </cofactor>
</comment>
<reference evidence="5" key="1">
    <citation type="submission" date="2013-07" db="EMBL/GenBank/DDBJ databases">
        <title>Sub-species coevolution in mutualistic symbiosis.</title>
        <authorList>
            <person name="Murfin K."/>
            <person name="Klassen J."/>
            <person name="Lee M."/>
            <person name="Forst S."/>
            <person name="Stock P."/>
            <person name="Goodrich-Blair H."/>
        </authorList>
    </citation>
    <scope>NUCLEOTIDE SEQUENCE [LARGE SCALE GENOMIC DNA]</scope>
    <source>
        <strain evidence="5">Puntauvense</strain>
    </source>
</reference>
<organism evidence="5 6">
    <name type="scientific">Xenorhabdus bovienii str. puntauvense</name>
    <dbReference type="NCBI Taxonomy" id="1398201"/>
    <lineage>
        <taxon>Bacteria</taxon>
        <taxon>Pseudomonadati</taxon>
        <taxon>Pseudomonadota</taxon>
        <taxon>Gammaproteobacteria</taxon>
        <taxon>Enterobacterales</taxon>
        <taxon>Morganellaceae</taxon>
        <taxon>Xenorhabdus</taxon>
    </lineage>
</organism>
<name>A0A077NBQ0_XENBV</name>
<dbReference type="Pfam" id="PF00202">
    <property type="entry name" value="Aminotran_3"/>
    <property type="match status" value="1"/>
</dbReference>
<evidence type="ECO:0000313" key="6">
    <source>
        <dbReference type="Proteomes" id="UP000028511"/>
    </source>
</evidence>
<evidence type="ECO:0000256" key="3">
    <source>
        <dbReference type="ARBA" id="ARBA00022679"/>
    </source>
</evidence>
<dbReference type="InterPro" id="IPR015422">
    <property type="entry name" value="PyrdxlP-dep_Trfase_small"/>
</dbReference>
<dbReference type="HOGENOM" id="CLU_013318_0_0_6"/>